<protein>
    <submittedName>
        <fullName evidence="1">Uncharacterized protein</fullName>
    </submittedName>
</protein>
<name>A0A7Z9AT60_ENTHR</name>
<gene>
    <name evidence="1" type="ORF">NCTC12204_00873</name>
</gene>
<dbReference type="AlphaFoldDB" id="A0A7Z9AT60"/>
<sequence length="131" mass="15658">MPFIVYFFVLLLTLYIPLPTALLFFHRLANQHDLLTTIHKFILLFLVCLDYRFSFYCIYQCKIKKQYYLYLILINIIELGIHFYLLVKYQTVCLTVITLSQLLLLICMFTFPLSKKFRKAVFHSPEKSNVA</sequence>
<organism evidence="1 2">
    <name type="scientific">Enterococcus hirae</name>
    <dbReference type="NCBI Taxonomy" id="1354"/>
    <lineage>
        <taxon>Bacteria</taxon>
        <taxon>Bacillati</taxon>
        <taxon>Bacillota</taxon>
        <taxon>Bacilli</taxon>
        <taxon>Lactobacillales</taxon>
        <taxon>Enterococcaceae</taxon>
        <taxon>Enterococcus</taxon>
    </lineage>
</organism>
<evidence type="ECO:0000313" key="2">
    <source>
        <dbReference type="Proteomes" id="UP000352698"/>
    </source>
</evidence>
<accession>A0A7Z9AT60</accession>
<dbReference type="Proteomes" id="UP000352698">
    <property type="component" value="Unassembled WGS sequence"/>
</dbReference>
<dbReference type="RefSeq" id="WP_010738185.1">
    <property type="nucleotide sequence ID" value="NZ_CABEEP010000001.1"/>
</dbReference>
<proteinExistence type="predicted"/>
<dbReference type="EMBL" id="CABEEP010000001">
    <property type="protein sequence ID" value="VTQ61776.1"/>
    <property type="molecule type" value="Genomic_DNA"/>
</dbReference>
<reference evidence="1 2" key="1">
    <citation type="submission" date="2019-05" db="EMBL/GenBank/DDBJ databases">
        <authorList>
            <consortium name="Pathogen Informatics"/>
        </authorList>
    </citation>
    <scope>NUCLEOTIDE SEQUENCE [LARGE SCALE GENOMIC DNA]</scope>
    <source>
        <strain evidence="1 2">NCTC12204</strain>
    </source>
</reference>
<comment type="caution">
    <text evidence="1">The sequence shown here is derived from an EMBL/GenBank/DDBJ whole genome shotgun (WGS) entry which is preliminary data.</text>
</comment>
<evidence type="ECO:0000313" key="1">
    <source>
        <dbReference type="EMBL" id="VTQ61776.1"/>
    </source>
</evidence>